<evidence type="ECO:0000256" key="1">
    <source>
        <dbReference type="ARBA" id="ARBA00022679"/>
    </source>
</evidence>
<reference evidence="3 4" key="1">
    <citation type="submission" date="2016-11" db="EMBL/GenBank/DDBJ databases">
        <authorList>
            <person name="Jaros S."/>
            <person name="Januszkiewicz K."/>
            <person name="Wedrychowicz H."/>
        </authorList>
    </citation>
    <scope>NUCLEOTIDE SEQUENCE [LARGE SCALE GENOMIC DNA]</scope>
    <source>
        <strain evidence="3 4">DSM 21758</strain>
    </source>
</reference>
<dbReference type="CDD" id="cd03801">
    <property type="entry name" value="GT4_PimA-like"/>
    <property type="match status" value="1"/>
</dbReference>
<sequence length="374" mass="43902">MNYYMQYLKTANVNLVKDMGMIPYKLYENYGYNSTVVTFKNGEYPYLNKEVKGLNIEFVENKFNSYTIDGGLYLLKNSKKIDFLQIFHVTLSSFVYAYIYKHIQKKGKLYLKLDSSHKLVERIDGLNGFAKKILRCFFNKVDYISIEQDQLYFDLLERLPYIKEKFFVLKNGVDFKALQAMKLDYNYDEKKNIILSVARIGTEEKNTMMLMEAFAAIKDIEKTDWELHLVGPIEESFSKEIEDFFTRYKKLQGKVKFLGNIEDRYELYKKYREAKIFSLTSEFESFGIAFIEAAAFGDVIVSTDVGIVRELIKNNNGSVVNIGDTEALTNKLTEYISKESLKEESLNTYKCCLENFNWDKIVKDFYEKINIFNN</sequence>
<dbReference type="STRING" id="1121302.SAMN02745163_02270"/>
<gene>
    <name evidence="3" type="ORF">SAMN02745163_02270</name>
</gene>
<dbReference type="InterPro" id="IPR001296">
    <property type="entry name" value="Glyco_trans_1"/>
</dbReference>
<dbReference type="EMBL" id="FQZB01000009">
    <property type="protein sequence ID" value="SHJ61305.1"/>
    <property type="molecule type" value="Genomic_DNA"/>
</dbReference>
<evidence type="ECO:0000259" key="2">
    <source>
        <dbReference type="Pfam" id="PF00534"/>
    </source>
</evidence>
<keyword evidence="1 3" id="KW-0808">Transferase</keyword>
<name>A0A1M6KQU3_9CLOT</name>
<evidence type="ECO:0000313" key="3">
    <source>
        <dbReference type="EMBL" id="SHJ61305.1"/>
    </source>
</evidence>
<feature type="domain" description="Glycosyl transferase family 1" evidence="2">
    <location>
        <begin position="186"/>
        <end position="343"/>
    </location>
</feature>
<dbReference type="SUPFAM" id="SSF53756">
    <property type="entry name" value="UDP-Glycosyltransferase/glycogen phosphorylase"/>
    <property type="match status" value="1"/>
</dbReference>
<dbReference type="Proteomes" id="UP000184310">
    <property type="component" value="Unassembled WGS sequence"/>
</dbReference>
<dbReference type="Gene3D" id="3.40.50.2000">
    <property type="entry name" value="Glycogen Phosphorylase B"/>
    <property type="match status" value="2"/>
</dbReference>
<evidence type="ECO:0000313" key="4">
    <source>
        <dbReference type="Proteomes" id="UP000184310"/>
    </source>
</evidence>
<proteinExistence type="predicted"/>
<dbReference type="OrthoDB" id="9787617at2"/>
<dbReference type="PANTHER" id="PTHR46401">
    <property type="entry name" value="GLYCOSYLTRANSFERASE WBBK-RELATED"/>
    <property type="match status" value="1"/>
</dbReference>
<dbReference type="RefSeq" id="WP_072987366.1">
    <property type="nucleotide sequence ID" value="NZ_FQZB01000009.1"/>
</dbReference>
<keyword evidence="4" id="KW-1185">Reference proteome</keyword>
<dbReference type="Pfam" id="PF00534">
    <property type="entry name" value="Glycos_transf_1"/>
    <property type="match status" value="1"/>
</dbReference>
<accession>A0A1M6KQU3</accession>
<dbReference type="PANTHER" id="PTHR46401:SF2">
    <property type="entry name" value="GLYCOSYLTRANSFERASE WBBK-RELATED"/>
    <property type="match status" value="1"/>
</dbReference>
<protein>
    <submittedName>
        <fullName evidence="3">Glycosyltransferase involved in cell wall bisynthesis</fullName>
    </submittedName>
</protein>
<dbReference type="AlphaFoldDB" id="A0A1M6KQU3"/>
<dbReference type="GO" id="GO:0016757">
    <property type="term" value="F:glycosyltransferase activity"/>
    <property type="evidence" value="ECO:0007669"/>
    <property type="project" value="InterPro"/>
</dbReference>
<organism evidence="3 4">
    <name type="scientific">Clostridium cavendishii DSM 21758</name>
    <dbReference type="NCBI Taxonomy" id="1121302"/>
    <lineage>
        <taxon>Bacteria</taxon>
        <taxon>Bacillati</taxon>
        <taxon>Bacillota</taxon>
        <taxon>Clostridia</taxon>
        <taxon>Eubacteriales</taxon>
        <taxon>Clostridiaceae</taxon>
        <taxon>Clostridium</taxon>
    </lineage>
</organism>